<accession>V6HWH7</accession>
<protein>
    <submittedName>
        <fullName evidence="2">Uncharacterized protein</fullName>
    </submittedName>
</protein>
<gene>
    <name evidence="2" type="ORF">LEP1GSC062_3262</name>
</gene>
<organism evidence="2 3">
    <name type="scientific">Leptospira alexanderi serovar Manhao 3 str. L 60</name>
    <dbReference type="NCBI Taxonomy" id="1049759"/>
    <lineage>
        <taxon>Bacteria</taxon>
        <taxon>Pseudomonadati</taxon>
        <taxon>Spirochaetota</taxon>
        <taxon>Spirochaetia</taxon>
        <taxon>Leptospirales</taxon>
        <taxon>Leptospiraceae</taxon>
        <taxon>Leptospira</taxon>
    </lineage>
</organism>
<evidence type="ECO:0000313" key="2">
    <source>
        <dbReference type="EMBL" id="EQA61801.1"/>
    </source>
</evidence>
<dbReference type="EMBL" id="AHMT02000044">
    <property type="protein sequence ID" value="EQA61801.1"/>
    <property type="molecule type" value="Genomic_DNA"/>
</dbReference>
<dbReference type="Proteomes" id="UP000018747">
    <property type="component" value="Unassembled WGS sequence"/>
</dbReference>
<proteinExistence type="predicted"/>
<dbReference type="STRING" id="100053.GCA_002009845_02397"/>
<dbReference type="AlphaFoldDB" id="V6HWH7"/>
<reference evidence="2" key="1">
    <citation type="submission" date="2013-05" db="EMBL/GenBank/DDBJ databases">
        <authorList>
            <person name="Harkins D.M."/>
            <person name="Durkin A.S."/>
            <person name="Brinkac L.M."/>
            <person name="Haft D.H."/>
            <person name="Selengut J.D."/>
            <person name="Sanka R."/>
            <person name="DePew J."/>
            <person name="Purushe J."/>
            <person name="Hartskeerl R.A."/>
            <person name="Ahmed A."/>
            <person name="van der Linden H."/>
            <person name="Goris M.G.A."/>
            <person name="Vinetz J.M."/>
            <person name="Sutton G.G."/>
            <person name="Nierman W.C."/>
            <person name="Fouts D.E."/>
        </authorList>
    </citation>
    <scope>NUCLEOTIDE SEQUENCE [LARGE SCALE GENOMIC DNA]</scope>
    <source>
        <strain evidence="2">L 60</strain>
    </source>
</reference>
<keyword evidence="3" id="KW-1185">Reference proteome</keyword>
<feature type="region of interest" description="Disordered" evidence="1">
    <location>
        <begin position="1"/>
        <end position="54"/>
    </location>
</feature>
<sequence length="94" mass="10904">MASKKSKTVRRKKHTSTKKSKPLVHSQGIQKRYNSTKRPTLSAVPQKPKKNATITQKKKYLAKLDTLNSRNTKKLREWQENVKEANKLDQKIFG</sequence>
<evidence type="ECO:0000256" key="1">
    <source>
        <dbReference type="SAM" id="MobiDB-lite"/>
    </source>
</evidence>
<comment type="caution">
    <text evidence="2">The sequence shown here is derived from an EMBL/GenBank/DDBJ whole genome shotgun (WGS) entry which is preliminary data.</text>
</comment>
<evidence type="ECO:0000313" key="3">
    <source>
        <dbReference type="Proteomes" id="UP000018747"/>
    </source>
</evidence>
<feature type="compositionally biased region" description="Polar residues" evidence="1">
    <location>
        <begin position="27"/>
        <end position="39"/>
    </location>
</feature>
<name>V6HWH7_9LEPT</name>
<feature type="compositionally biased region" description="Basic residues" evidence="1">
    <location>
        <begin position="1"/>
        <end position="22"/>
    </location>
</feature>
<dbReference type="RefSeq" id="WP_020984601.1">
    <property type="nucleotide sequence ID" value="NZ_AHMT02000044.1"/>
</dbReference>